<dbReference type="InterPro" id="IPR005146">
    <property type="entry name" value="B3/B4_tRNA-bd"/>
</dbReference>
<dbReference type="PANTHER" id="PTHR10947">
    <property type="entry name" value="PHENYLALANYL-TRNA SYNTHETASE BETA CHAIN AND LEUCINE-RICH REPEAT-CONTAINING PROTEIN 47"/>
    <property type="match status" value="1"/>
</dbReference>
<dbReference type="Gene3D" id="3.50.40.10">
    <property type="entry name" value="Phenylalanyl-trna Synthetase, Chain B, domain 3"/>
    <property type="match status" value="1"/>
</dbReference>
<dbReference type="EMBL" id="WJQU01000001">
    <property type="protein sequence ID" value="KAJ6645322.1"/>
    <property type="molecule type" value="Genomic_DNA"/>
</dbReference>
<dbReference type="PANTHER" id="PTHR10947:SF3">
    <property type="entry name" value="LEUCINE-RICH REPEAT-CONTAINING PROTEIN 47"/>
    <property type="match status" value="1"/>
</dbReference>
<dbReference type="InterPro" id="IPR020825">
    <property type="entry name" value="Phe-tRNA_synthase-like_B3/B4"/>
</dbReference>
<feature type="domain" description="B3/B4 tRNA-binding" evidence="1">
    <location>
        <begin position="21"/>
        <end position="200"/>
    </location>
</feature>
<evidence type="ECO:0000259" key="1">
    <source>
        <dbReference type="SMART" id="SM00873"/>
    </source>
</evidence>
<dbReference type="GO" id="GO:0004826">
    <property type="term" value="F:phenylalanine-tRNA ligase activity"/>
    <property type="evidence" value="ECO:0007669"/>
    <property type="project" value="InterPro"/>
</dbReference>
<gene>
    <name evidence="2" type="primary">Lrrc47_0</name>
    <name evidence="2" type="ORF">Bhyg_00527</name>
</gene>
<comment type="caution">
    <text evidence="2">The sequence shown here is derived from an EMBL/GenBank/DDBJ whole genome shotgun (WGS) entry which is preliminary data.</text>
</comment>
<dbReference type="GO" id="GO:0006432">
    <property type="term" value="P:phenylalanyl-tRNA aminoacylation"/>
    <property type="evidence" value="ECO:0007669"/>
    <property type="project" value="InterPro"/>
</dbReference>
<evidence type="ECO:0000313" key="3">
    <source>
        <dbReference type="Proteomes" id="UP001151699"/>
    </source>
</evidence>
<organism evidence="2 3">
    <name type="scientific">Pseudolycoriella hygida</name>
    <dbReference type="NCBI Taxonomy" id="35572"/>
    <lineage>
        <taxon>Eukaryota</taxon>
        <taxon>Metazoa</taxon>
        <taxon>Ecdysozoa</taxon>
        <taxon>Arthropoda</taxon>
        <taxon>Hexapoda</taxon>
        <taxon>Insecta</taxon>
        <taxon>Pterygota</taxon>
        <taxon>Neoptera</taxon>
        <taxon>Endopterygota</taxon>
        <taxon>Diptera</taxon>
        <taxon>Nematocera</taxon>
        <taxon>Sciaroidea</taxon>
        <taxon>Sciaridae</taxon>
        <taxon>Pseudolycoriella</taxon>
    </lineage>
</organism>
<dbReference type="Proteomes" id="UP001151699">
    <property type="component" value="Chromosome A"/>
</dbReference>
<keyword evidence="3" id="KW-1185">Reference proteome</keyword>
<dbReference type="InterPro" id="IPR045060">
    <property type="entry name" value="Phe-tRNA-ligase_IIc_bsu"/>
</dbReference>
<accession>A0A9Q0S4P4</accession>
<evidence type="ECO:0000313" key="2">
    <source>
        <dbReference type="EMBL" id="KAJ6645322.1"/>
    </source>
</evidence>
<protein>
    <submittedName>
        <fullName evidence="2">Leucine-rich repeat-containing protein 47</fullName>
    </submittedName>
</protein>
<dbReference type="SMART" id="SM00873">
    <property type="entry name" value="B3_4"/>
    <property type="match status" value="1"/>
</dbReference>
<proteinExistence type="predicted"/>
<sequence>MEKRCNSSGIKVVYDDLTESVRPFILCCVVKKMSLQDNNKLRKFMRIQTKIHDSDIGGKRENSSIGTHDLSKIALGGFIRYTAKTPETLSFIPLGRHENITAFELITSLKAEAQTIRKQIRRKITSGIYKYLHLVENKQRLACLEDAFGNVICMPPLLNSELTKVSTETSDIFVEITSSSSMTDCYATMEEFLKQLLIAGFGEKPNLFDRFDHLTVEPVRIVDSYGQLKAIYPSTTEIYLDRYR</sequence>
<dbReference type="OrthoDB" id="67933at2759"/>
<dbReference type="GO" id="GO:0003723">
    <property type="term" value="F:RNA binding"/>
    <property type="evidence" value="ECO:0007669"/>
    <property type="project" value="InterPro"/>
</dbReference>
<dbReference type="AlphaFoldDB" id="A0A9Q0S4P4"/>
<reference evidence="2" key="1">
    <citation type="submission" date="2022-07" db="EMBL/GenBank/DDBJ databases">
        <authorList>
            <person name="Trinca V."/>
            <person name="Uliana J.V.C."/>
            <person name="Torres T.T."/>
            <person name="Ward R.J."/>
            <person name="Monesi N."/>
        </authorList>
    </citation>
    <scope>NUCLEOTIDE SEQUENCE</scope>
    <source>
        <strain evidence="2">HSMRA1968</strain>
        <tissue evidence="2">Whole embryos</tissue>
    </source>
</reference>
<name>A0A9Q0S4P4_9DIPT</name>